<evidence type="ECO:0000313" key="8">
    <source>
        <dbReference type="Ensembl" id="ENSMMOP00000028669.1"/>
    </source>
</evidence>
<dbReference type="GO" id="GO:0003950">
    <property type="term" value="F:NAD+ poly-ADP-ribosyltransferase activity"/>
    <property type="evidence" value="ECO:0007669"/>
    <property type="project" value="TreeGrafter"/>
</dbReference>
<evidence type="ECO:0000256" key="3">
    <source>
        <dbReference type="ARBA" id="ARBA00022679"/>
    </source>
</evidence>
<dbReference type="GO" id="GO:0016779">
    <property type="term" value="F:nucleotidyltransferase activity"/>
    <property type="evidence" value="ECO:0007669"/>
    <property type="project" value="UniProtKB-KW"/>
</dbReference>
<accession>A0A3Q3XMM8</accession>
<dbReference type="EC" id="2.4.2.31" evidence="7"/>
<evidence type="ECO:0000256" key="5">
    <source>
        <dbReference type="ARBA" id="ARBA00022857"/>
    </source>
</evidence>
<organism evidence="8 9">
    <name type="scientific">Mola mola</name>
    <name type="common">Ocean sunfish</name>
    <name type="synonym">Tetraodon mola</name>
    <dbReference type="NCBI Taxonomy" id="94237"/>
    <lineage>
        <taxon>Eukaryota</taxon>
        <taxon>Metazoa</taxon>
        <taxon>Chordata</taxon>
        <taxon>Craniata</taxon>
        <taxon>Vertebrata</taxon>
        <taxon>Euteleostomi</taxon>
        <taxon>Actinopterygii</taxon>
        <taxon>Neopterygii</taxon>
        <taxon>Teleostei</taxon>
        <taxon>Neoteleostei</taxon>
        <taxon>Acanthomorphata</taxon>
        <taxon>Eupercaria</taxon>
        <taxon>Tetraodontiformes</taxon>
        <taxon>Molidae</taxon>
        <taxon>Mola</taxon>
    </lineage>
</organism>
<protein>
    <recommendedName>
        <fullName evidence="7">NAD(P)(+)--arginine ADP-ribosyltransferase</fullName>
        <ecNumber evidence="7">2.4.2.31</ecNumber>
    </recommendedName>
    <alternativeName>
        <fullName evidence="7">Mono(ADP-ribosyl)transferase</fullName>
    </alternativeName>
</protein>
<evidence type="ECO:0000256" key="2">
    <source>
        <dbReference type="ARBA" id="ARBA00022676"/>
    </source>
</evidence>
<dbReference type="OMA" id="EDCANDR"/>
<dbReference type="PRINTS" id="PR00970">
    <property type="entry name" value="RIBTRNSFRASE"/>
</dbReference>
<keyword evidence="4" id="KW-0548">Nucleotidyltransferase</keyword>
<dbReference type="GO" id="GO:0106274">
    <property type="term" value="F:NAD+-protein-arginine ADP-ribosyltransferase activity"/>
    <property type="evidence" value="ECO:0007669"/>
    <property type="project" value="UniProtKB-EC"/>
</dbReference>
<evidence type="ECO:0000256" key="1">
    <source>
        <dbReference type="ARBA" id="ARBA00009558"/>
    </source>
</evidence>
<comment type="similarity">
    <text evidence="1 7">Belongs to the Arg-specific ADP-ribosyltransferase family.</text>
</comment>
<keyword evidence="9" id="KW-1185">Reference proteome</keyword>
<dbReference type="Gene3D" id="3.90.176.10">
    <property type="entry name" value="Toxin ADP-ribosyltransferase, Chain A, domain 1"/>
    <property type="match status" value="2"/>
</dbReference>
<keyword evidence="7" id="KW-0520">NAD</keyword>
<dbReference type="InterPro" id="IPR050999">
    <property type="entry name" value="ADP-ribosyltransferase_ARG"/>
</dbReference>
<evidence type="ECO:0000313" key="9">
    <source>
        <dbReference type="Proteomes" id="UP000261620"/>
    </source>
</evidence>
<dbReference type="Proteomes" id="UP000261620">
    <property type="component" value="Unplaced"/>
</dbReference>
<evidence type="ECO:0000256" key="4">
    <source>
        <dbReference type="ARBA" id="ARBA00022695"/>
    </source>
</evidence>
<keyword evidence="7" id="KW-0732">Signal</keyword>
<feature type="chain" id="PRO_5018379508" description="NAD(P)(+)--arginine ADP-ribosyltransferase" evidence="7">
    <location>
        <begin position="19"/>
        <end position="256"/>
    </location>
</feature>
<dbReference type="InterPro" id="IPR000768">
    <property type="entry name" value="ART"/>
</dbReference>
<keyword evidence="5 7" id="KW-0521">NADP</keyword>
<dbReference type="PANTHER" id="PTHR10339">
    <property type="entry name" value="ADP-RIBOSYLTRANSFERASE"/>
    <property type="match status" value="1"/>
</dbReference>
<proteinExistence type="inferred from homology"/>
<dbReference type="GO" id="GO:0090729">
    <property type="term" value="F:toxin activity"/>
    <property type="evidence" value="ECO:0007669"/>
    <property type="project" value="UniProtKB-KW"/>
</dbReference>
<reference evidence="8" key="1">
    <citation type="submission" date="2025-08" db="UniProtKB">
        <authorList>
            <consortium name="Ensembl"/>
        </authorList>
    </citation>
    <scope>IDENTIFICATION</scope>
</reference>
<dbReference type="SUPFAM" id="SSF56399">
    <property type="entry name" value="ADP-ribosylation"/>
    <property type="match status" value="1"/>
</dbReference>
<dbReference type="PANTHER" id="PTHR10339:SF29">
    <property type="entry name" value="NAD(P)(+)--ARGININE ADP-RIBOSYLTRANSFERASE"/>
    <property type="match status" value="1"/>
</dbReference>
<comment type="catalytic activity">
    <reaction evidence="6 7">
        <text>L-arginyl-[protein] + NAD(+) = N(omega)-(ADP-D-ribosyl)-L-arginyl-[protein] + nicotinamide + H(+)</text>
        <dbReference type="Rhea" id="RHEA:19149"/>
        <dbReference type="Rhea" id="RHEA-COMP:10532"/>
        <dbReference type="Rhea" id="RHEA-COMP:15087"/>
        <dbReference type="ChEBI" id="CHEBI:15378"/>
        <dbReference type="ChEBI" id="CHEBI:17154"/>
        <dbReference type="ChEBI" id="CHEBI:29965"/>
        <dbReference type="ChEBI" id="CHEBI:57540"/>
        <dbReference type="ChEBI" id="CHEBI:142554"/>
        <dbReference type="EC" id="2.4.2.31"/>
    </reaction>
</comment>
<evidence type="ECO:0000256" key="7">
    <source>
        <dbReference type="RuleBase" id="RU361228"/>
    </source>
</evidence>
<dbReference type="Pfam" id="PF01129">
    <property type="entry name" value="ART"/>
    <property type="match status" value="2"/>
</dbReference>
<keyword evidence="2 7" id="KW-0328">Glycosyltransferase</keyword>
<name>A0A3Q3XMM8_MOLML</name>
<feature type="signal peptide" evidence="7">
    <location>
        <begin position="1"/>
        <end position="18"/>
    </location>
</feature>
<dbReference type="AlphaFoldDB" id="A0A3Q3XMM8"/>
<sequence length="256" mass="29395">PWFWFLGCLLVLTSLTKLDKPQIRSNPTQKAKNGFPLDMGEDSVDDMYFGCNKEMMQKVNTEYLKEEQKQNKNAWNTARKFAKDKLIDKKDKDLTELHLQAICVYTADGVYEDFNTAVRTNRSVYGSSFKFHSLHYLLTSAIQILNSNYHCHTTYRRISCSLTGNTCFEIKTCLGAYLKNYSCFSEKEQEVLIPPYEVFKITDKIDGQGKYTKLRDCKVVYVLEIGCTYSFFVSFPCAMLCSPTATTQQPVSKGFS</sequence>
<reference evidence="8" key="2">
    <citation type="submission" date="2025-09" db="UniProtKB">
        <authorList>
            <consortium name="Ensembl"/>
        </authorList>
    </citation>
    <scope>IDENTIFICATION</scope>
</reference>
<evidence type="ECO:0000256" key="6">
    <source>
        <dbReference type="ARBA" id="ARBA00047597"/>
    </source>
</evidence>
<dbReference type="GO" id="GO:0005576">
    <property type="term" value="C:extracellular region"/>
    <property type="evidence" value="ECO:0007669"/>
    <property type="project" value="UniProtKB-SubCell"/>
</dbReference>
<keyword evidence="3 7" id="KW-0808">Transferase</keyword>
<dbReference type="Ensembl" id="ENSMMOT00000029154.1">
    <property type="protein sequence ID" value="ENSMMOP00000028669.1"/>
    <property type="gene ID" value="ENSMMOG00000021645.1"/>
</dbReference>